<evidence type="ECO:0000256" key="1">
    <source>
        <dbReference type="ARBA" id="ARBA00037961"/>
    </source>
</evidence>
<sequence length="261" mass="27317">MSDASIAPLRIGPGRAIPLQDPAVPAEGPALRAHRLRRLAGALRIFDRRGFGQGATGHVSTRDPAEPGRFWVNSLDRPFALAAPDDFILADGAGAVAGPRGDLDRDALADHAAIYAARPDVNAVIEARSPATAAWATQGRLLAPLTQDSCTFHGDHALHDPFNGTNQGVTSALAGHKAVIVQHRGVLTVAETVETAAWWFITFDDTAKVQLQAEAAGTLAPIEAAVADDTAARTGSPRIGLHGFLTLWQDLAARDPAFAGA</sequence>
<comment type="similarity">
    <text evidence="1">Belongs to the aldolase class II family.</text>
</comment>
<protein>
    <submittedName>
        <fullName evidence="3">Class II aldolase/adducin family protein</fullName>
    </submittedName>
</protein>
<dbReference type="PANTHER" id="PTHR10672">
    <property type="entry name" value="ADDUCIN"/>
    <property type="match status" value="1"/>
</dbReference>
<organism evidence="3 4">
    <name type="scientific">Zavarzinia compransoris</name>
    <dbReference type="NCBI Taxonomy" id="1264899"/>
    <lineage>
        <taxon>Bacteria</taxon>
        <taxon>Pseudomonadati</taxon>
        <taxon>Pseudomonadota</taxon>
        <taxon>Alphaproteobacteria</taxon>
        <taxon>Rhodospirillales</taxon>
        <taxon>Zavarziniaceae</taxon>
        <taxon>Zavarzinia</taxon>
    </lineage>
</organism>
<evidence type="ECO:0000259" key="2">
    <source>
        <dbReference type="SMART" id="SM01007"/>
    </source>
</evidence>
<dbReference type="Gene3D" id="3.40.225.10">
    <property type="entry name" value="Class II aldolase/adducin N-terminal domain"/>
    <property type="match status" value="1"/>
</dbReference>
<dbReference type="PANTHER" id="PTHR10672:SF3">
    <property type="entry name" value="PROTEIN HU-LI TAI SHAO"/>
    <property type="match status" value="1"/>
</dbReference>
<dbReference type="AlphaFoldDB" id="A0A317DZ07"/>
<name>A0A317DZ07_9PROT</name>
<dbReference type="SMART" id="SM01007">
    <property type="entry name" value="Aldolase_II"/>
    <property type="match status" value="1"/>
</dbReference>
<dbReference type="RefSeq" id="WP_109922980.1">
    <property type="nucleotide sequence ID" value="NZ_QGLF01000006.1"/>
</dbReference>
<dbReference type="Proteomes" id="UP000246077">
    <property type="component" value="Unassembled WGS sequence"/>
</dbReference>
<keyword evidence="4" id="KW-1185">Reference proteome</keyword>
<dbReference type="InterPro" id="IPR001303">
    <property type="entry name" value="Aldolase_II/adducin_N"/>
</dbReference>
<dbReference type="GO" id="GO:0005856">
    <property type="term" value="C:cytoskeleton"/>
    <property type="evidence" value="ECO:0007669"/>
    <property type="project" value="TreeGrafter"/>
</dbReference>
<comment type="caution">
    <text evidence="3">The sequence shown here is derived from an EMBL/GenBank/DDBJ whole genome shotgun (WGS) entry which is preliminary data.</text>
</comment>
<dbReference type="Pfam" id="PF00596">
    <property type="entry name" value="Aldolase_II"/>
    <property type="match status" value="1"/>
</dbReference>
<evidence type="ECO:0000313" key="3">
    <source>
        <dbReference type="EMBL" id="PWR18273.1"/>
    </source>
</evidence>
<gene>
    <name evidence="3" type="ORF">DKG75_20090</name>
</gene>
<accession>A0A317DZ07</accession>
<evidence type="ECO:0000313" key="4">
    <source>
        <dbReference type="Proteomes" id="UP000246077"/>
    </source>
</evidence>
<dbReference type="SUPFAM" id="SSF53639">
    <property type="entry name" value="AraD/HMP-PK domain-like"/>
    <property type="match status" value="1"/>
</dbReference>
<dbReference type="InterPro" id="IPR036409">
    <property type="entry name" value="Aldolase_II/adducin_N_sf"/>
</dbReference>
<dbReference type="OrthoDB" id="5291399at2"/>
<feature type="domain" description="Class II aldolase/adducin N-terminal" evidence="2">
    <location>
        <begin position="37"/>
        <end position="211"/>
    </location>
</feature>
<dbReference type="GO" id="GO:0051015">
    <property type="term" value="F:actin filament binding"/>
    <property type="evidence" value="ECO:0007669"/>
    <property type="project" value="TreeGrafter"/>
</dbReference>
<reference evidence="4" key="1">
    <citation type="submission" date="2018-05" db="EMBL/GenBank/DDBJ databases">
        <title>Zavarzinia sp. HR-AS.</title>
        <authorList>
            <person name="Lee Y."/>
            <person name="Jeon C.O."/>
        </authorList>
    </citation>
    <scope>NUCLEOTIDE SEQUENCE [LARGE SCALE GENOMIC DNA]</scope>
    <source>
        <strain evidence="4">DSM 1231</strain>
    </source>
</reference>
<proteinExistence type="inferred from homology"/>
<dbReference type="EMBL" id="QGLF01000006">
    <property type="protein sequence ID" value="PWR18273.1"/>
    <property type="molecule type" value="Genomic_DNA"/>
</dbReference>
<dbReference type="InterPro" id="IPR051017">
    <property type="entry name" value="Aldolase-II_Adducin_sf"/>
</dbReference>